<dbReference type="PANTHER" id="PTHR24171:SF8">
    <property type="entry name" value="BRCA1-ASSOCIATED RING DOMAIN PROTEIN 1"/>
    <property type="match status" value="1"/>
</dbReference>
<organism evidence="5 6">
    <name type="scientific">Wolbachia pipientis</name>
    <dbReference type="NCBI Taxonomy" id="955"/>
    <lineage>
        <taxon>Bacteria</taxon>
        <taxon>Pseudomonadati</taxon>
        <taxon>Pseudomonadota</taxon>
        <taxon>Alphaproteobacteria</taxon>
        <taxon>Rickettsiales</taxon>
        <taxon>Anaplasmataceae</taxon>
        <taxon>Wolbachieae</taxon>
        <taxon>Wolbachia</taxon>
    </lineage>
</organism>
<dbReference type="PANTHER" id="PTHR24171">
    <property type="entry name" value="ANKYRIN REPEAT DOMAIN-CONTAINING PROTEIN 39-RELATED"/>
    <property type="match status" value="1"/>
</dbReference>
<dbReference type="InterPro" id="IPR036770">
    <property type="entry name" value="Ankyrin_rpt-contain_sf"/>
</dbReference>
<dbReference type="SUPFAM" id="SSF48403">
    <property type="entry name" value="Ankyrin repeat"/>
    <property type="match status" value="1"/>
</dbReference>
<accession>A0A7G5CD55</accession>
<keyword evidence="2 3" id="KW-0040">ANK repeat</keyword>
<sequence>MTISFREYSTVFTEVAEQTDLNGNNIIERIKGQFKSRQSDYEEWQAANFHVDFLFQSILCQGNEEDKHTLLHLAAHTGRIKIIKALIKQGADVNAVSQNHKNTPLHVAIGEIDVINALLDKGAKVNAVNKLGDTPLHIAVKDGNVNLVKALLDKGANFLLKNKDGKTPKDLAIDDRIKKLLKESTSATQKGIYAGSATALLGTAAVALFATGTVAIELIPIVIAVATVAIAALAVGGITYMMLKPSTEMDEVEEEKGITGDERKA</sequence>
<reference evidence="5 6" key="1">
    <citation type="journal article" date="2020" name="Mol. Biol. Evol.">
        <title>Life and death of selfish genes: comparative genomics reveals the dynamic evolution of cytoplasmic incompatibility.</title>
        <authorList>
            <person name="Martinez J."/>
            <person name="Klasson L."/>
            <person name="Welch J."/>
            <person name="Jiggins F.M."/>
        </authorList>
    </citation>
    <scope>NUCLEOTIDE SEQUENCE [LARGE SCALE GENOMIC DNA]</scope>
    <source>
        <strain evidence="5">WNik</strain>
    </source>
</reference>
<dbReference type="EMBL" id="CP050530">
    <property type="protein sequence ID" value="QMV47139.1"/>
    <property type="molecule type" value="Genomic_DNA"/>
</dbReference>
<feature type="repeat" description="ANK" evidence="3">
    <location>
        <begin position="66"/>
        <end position="98"/>
    </location>
</feature>
<dbReference type="SMART" id="SM00248">
    <property type="entry name" value="ANK"/>
    <property type="match status" value="3"/>
</dbReference>
<dbReference type="Pfam" id="PF12796">
    <property type="entry name" value="Ank_2"/>
    <property type="match status" value="1"/>
</dbReference>
<evidence type="ECO:0000256" key="4">
    <source>
        <dbReference type="SAM" id="Phobius"/>
    </source>
</evidence>
<dbReference type="GO" id="GO:0004842">
    <property type="term" value="F:ubiquitin-protein transferase activity"/>
    <property type="evidence" value="ECO:0007669"/>
    <property type="project" value="TreeGrafter"/>
</dbReference>
<dbReference type="GO" id="GO:0085020">
    <property type="term" value="P:protein K6-linked ubiquitination"/>
    <property type="evidence" value="ECO:0007669"/>
    <property type="project" value="TreeGrafter"/>
</dbReference>
<protein>
    <submittedName>
        <fullName evidence="5">Ankyrin repeat domain-containing protein</fullName>
    </submittedName>
</protein>
<evidence type="ECO:0000313" key="6">
    <source>
        <dbReference type="Proteomes" id="UP000515596"/>
    </source>
</evidence>
<keyword evidence="1" id="KW-0677">Repeat</keyword>
<keyword evidence="4" id="KW-0472">Membrane</keyword>
<name>A0A7G5CD55_WOLPI</name>
<evidence type="ECO:0000256" key="3">
    <source>
        <dbReference type="PROSITE-ProRule" id="PRU00023"/>
    </source>
</evidence>
<keyword evidence="4" id="KW-0812">Transmembrane</keyword>
<gene>
    <name evidence="5" type="ORF">HC356_03665</name>
</gene>
<feature type="transmembrane region" description="Helical" evidence="4">
    <location>
        <begin position="192"/>
        <end position="212"/>
    </location>
</feature>
<proteinExistence type="predicted"/>
<dbReference type="Proteomes" id="UP000515596">
    <property type="component" value="Chromosome"/>
</dbReference>
<dbReference type="PROSITE" id="PS50088">
    <property type="entry name" value="ANK_REPEAT"/>
    <property type="match status" value="2"/>
</dbReference>
<evidence type="ECO:0000256" key="1">
    <source>
        <dbReference type="ARBA" id="ARBA00022737"/>
    </source>
</evidence>
<dbReference type="Pfam" id="PF00023">
    <property type="entry name" value="Ank"/>
    <property type="match status" value="1"/>
</dbReference>
<dbReference type="PROSITE" id="PS50297">
    <property type="entry name" value="ANK_REP_REGION"/>
    <property type="match status" value="2"/>
</dbReference>
<evidence type="ECO:0000313" key="5">
    <source>
        <dbReference type="EMBL" id="QMV47139.1"/>
    </source>
</evidence>
<dbReference type="Gene3D" id="1.25.40.20">
    <property type="entry name" value="Ankyrin repeat-containing domain"/>
    <property type="match status" value="2"/>
</dbReference>
<dbReference type="AlphaFoldDB" id="A0A7G5CD55"/>
<dbReference type="InterPro" id="IPR002110">
    <property type="entry name" value="Ankyrin_rpt"/>
</dbReference>
<dbReference type="RefSeq" id="WP_182182876.1">
    <property type="nucleotide sequence ID" value="NZ_CP050530.1"/>
</dbReference>
<feature type="transmembrane region" description="Helical" evidence="4">
    <location>
        <begin position="218"/>
        <end position="243"/>
    </location>
</feature>
<keyword evidence="4" id="KW-1133">Transmembrane helix</keyword>
<evidence type="ECO:0000256" key="2">
    <source>
        <dbReference type="ARBA" id="ARBA00023043"/>
    </source>
</evidence>
<feature type="repeat" description="ANK" evidence="3">
    <location>
        <begin position="131"/>
        <end position="163"/>
    </location>
</feature>